<dbReference type="EMBL" id="BSPC01000027">
    <property type="protein sequence ID" value="GLS20203.1"/>
    <property type="molecule type" value="Genomic_DNA"/>
</dbReference>
<proteinExistence type="predicted"/>
<reference evidence="2" key="1">
    <citation type="journal article" date="2019" name="Int. J. Syst. Evol. Microbiol.">
        <title>The Global Catalogue of Microorganisms (GCM) 10K type strain sequencing project: providing services to taxonomists for standard genome sequencing and annotation.</title>
        <authorList>
            <consortium name="The Broad Institute Genomics Platform"/>
            <consortium name="The Broad Institute Genome Sequencing Center for Infectious Disease"/>
            <person name="Wu L."/>
            <person name="Ma J."/>
        </authorList>
    </citation>
    <scope>NUCLEOTIDE SEQUENCE [LARGE SCALE GENOMIC DNA]</scope>
    <source>
        <strain evidence="2">NBRC 101365</strain>
    </source>
</reference>
<organism evidence="1 2">
    <name type="scientific">Labrys miyagiensis</name>
    <dbReference type="NCBI Taxonomy" id="346912"/>
    <lineage>
        <taxon>Bacteria</taxon>
        <taxon>Pseudomonadati</taxon>
        <taxon>Pseudomonadota</taxon>
        <taxon>Alphaproteobacteria</taxon>
        <taxon>Hyphomicrobiales</taxon>
        <taxon>Xanthobacteraceae</taxon>
        <taxon>Labrys</taxon>
    </lineage>
</organism>
<evidence type="ECO:0000313" key="2">
    <source>
        <dbReference type="Proteomes" id="UP001156882"/>
    </source>
</evidence>
<dbReference type="Proteomes" id="UP001156882">
    <property type="component" value="Unassembled WGS sequence"/>
</dbReference>
<sequence>MGRKYYELLSIDSVDTLRSRMFFKRESSDDSYSMHLEDGLIEMKRRMRELIQDGVTFRNCIVTGHGSSGHIKVCSDSITRRVWYDHFYRQGFDRLFPKSDGRLYFGGCNVAEDPHGWAFLAAAARSLMSNGGGSAFGWTSVGFGSPFSGHERHLWGDTKAVMVSAGGDTLRYYRNWNLITDAEGNPTLPEEGVDESDY</sequence>
<dbReference type="RefSeq" id="WP_284313305.1">
    <property type="nucleotide sequence ID" value="NZ_BSPC01000027.1"/>
</dbReference>
<protein>
    <recommendedName>
        <fullName evidence="3">DUF4347 domain-containing protein</fullName>
    </recommendedName>
</protein>
<evidence type="ECO:0008006" key="3">
    <source>
        <dbReference type="Google" id="ProtNLM"/>
    </source>
</evidence>
<comment type="caution">
    <text evidence="1">The sequence shown here is derived from an EMBL/GenBank/DDBJ whole genome shotgun (WGS) entry which is preliminary data.</text>
</comment>
<gene>
    <name evidence="1" type="ORF">GCM10007874_32200</name>
</gene>
<evidence type="ECO:0000313" key="1">
    <source>
        <dbReference type="EMBL" id="GLS20203.1"/>
    </source>
</evidence>
<keyword evidence="2" id="KW-1185">Reference proteome</keyword>
<name>A0ABQ6CIW8_9HYPH</name>
<accession>A0ABQ6CIW8</accession>